<dbReference type="AlphaFoldDB" id="A0A397VYF6"/>
<organism evidence="2 3">
    <name type="scientific">Gigaspora rosea</name>
    <dbReference type="NCBI Taxonomy" id="44941"/>
    <lineage>
        <taxon>Eukaryota</taxon>
        <taxon>Fungi</taxon>
        <taxon>Fungi incertae sedis</taxon>
        <taxon>Mucoromycota</taxon>
        <taxon>Glomeromycotina</taxon>
        <taxon>Glomeromycetes</taxon>
        <taxon>Diversisporales</taxon>
        <taxon>Gigasporaceae</taxon>
        <taxon>Gigaspora</taxon>
    </lineage>
</organism>
<gene>
    <name evidence="2" type="ORF">C2G38_2162120</name>
</gene>
<dbReference type="Proteomes" id="UP000266673">
    <property type="component" value="Unassembled WGS sequence"/>
</dbReference>
<keyword evidence="1" id="KW-1133">Transmembrane helix</keyword>
<evidence type="ECO:0000313" key="2">
    <source>
        <dbReference type="EMBL" id="RIB26861.1"/>
    </source>
</evidence>
<keyword evidence="1" id="KW-0472">Membrane</keyword>
<keyword evidence="3" id="KW-1185">Reference proteome</keyword>
<protein>
    <submittedName>
        <fullName evidence="2">Uncharacterized protein</fullName>
    </submittedName>
</protein>
<keyword evidence="1" id="KW-0812">Transmembrane</keyword>
<dbReference type="EMBL" id="QKWP01000119">
    <property type="protein sequence ID" value="RIB26861.1"/>
    <property type="molecule type" value="Genomic_DNA"/>
</dbReference>
<feature type="transmembrane region" description="Helical" evidence="1">
    <location>
        <begin position="51"/>
        <end position="69"/>
    </location>
</feature>
<accession>A0A397VYF6</accession>
<reference evidence="2 3" key="1">
    <citation type="submission" date="2018-06" db="EMBL/GenBank/DDBJ databases">
        <title>Comparative genomics reveals the genomic features of Rhizophagus irregularis, R. cerebriforme, R. diaphanum and Gigaspora rosea, and their symbiotic lifestyle signature.</title>
        <authorList>
            <person name="Morin E."/>
            <person name="San Clemente H."/>
            <person name="Chen E.C.H."/>
            <person name="De La Providencia I."/>
            <person name="Hainaut M."/>
            <person name="Kuo A."/>
            <person name="Kohler A."/>
            <person name="Murat C."/>
            <person name="Tang N."/>
            <person name="Roy S."/>
            <person name="Loubradou J."/>
            <person name="Henrissat B."/>
            <person name="Grigoriev I.V."/>
            <person name="Corradi N."/>
            <person name="Roux C."/>
            <person name="Martin F.M."/>
        </authorList>
    </citation>
    <scope>NUCLEOTIDE SEQUENCE [LARGE SCALE GENOMIC DNA]</scope>
    <source>
        <strain evidence="2 3">DAOM 194757</strain>
    </source>
</reference>
<proteinExistence type="predicted"/>
<evidence type="ECO:0000313" key="3">
    <source>
        <dbReference type="Proteomes" id="UP000266673"/>
    </source>
</evidence>
<comment type="caution">
    <text evidence="2">The sequence shown here is derived from an EMBL/GenBank/DDBJ whole genome shotgun (WGS) entry which is preliminary data.</text>
</comment>
<evidence type="ECO:0000256" key="1">
    <source>
        <dbReference type="SAM" id="Phobius"/>
    </source>
</evidence>
<name>A0A397VYF6_9GLOM</name>
<sequence>MEWKLAALASEFNLTYIAATLRANSYVRHAKRIKLFTEICAPSSKIVIPRLILGIQTLVEIVLLIAIMQEVV</sequence>